<dbReference type="InterPro" id="IPR015424">
    <property type="entry name" value="PyrdxlP-dep_Trfase"/>
</dbReference>
<comment type="similarity">
    <text evidence="1">In the C-terminal section; belongs to the class-I pyridoxal-phosphate-dependent aminotransferase family.</text>
</comment>
<dbReference type="Pfam" id="PF00155">
    <property type="entry name" value="Aminotran_1_2"/>
    <property type="match status" value="1"/>
</dbReference>
<organism evidence="7">
    <name type="scientific">Alloyangia sp. H15</name>
    <dbReference type="NCBI Taxonomy" id="3029062"/>
    <lineage>
        <taxon>Bacteria</taxon>
        <taxon>Pseudomonadati</taxon>
        <taxon>Pseudomonadota</taxon>
        <taxon>Alphaproteobacteria</taxon>
        <taxon>Rhodobacterales</taxon>
        <taxon>Roseobacteraceae</taxon>
        <taxon>Alloyangia</taxon>
    </lineage>
</organism>
<dbReference type="RefSeq" id="WP_353474200.1">
    <property type="nucleotide sequence ID" value="NZ_CP123385.1"/>
</dbReference>
<keyword evidence="7" id="KW-0032">Aminotransferase</keyword>
<dbReference type="CDD" id="cd07377">
    <property type="entry name" value="WHTH_GntR"/>
    <property type="match status" value="1"/>
</dbReference>
<dbReference type="PANTHER" id="PTHR46577">
    <property type="entry name" value="HTH-TYPE TRANSCRIPTIONAL REGULATORY PROTEIN GABR"/>
    <property type="match status" value="1"/>
</dbReference>
<reference evidence="7" key="1">
    <citation type="submission" date="2023-02" db="EMBL/GenBank/DDBJ databases">
        <title>Description and genomic characterization of Salipiger bruguierae sp. nov., isolated from the sediment of mangrove plant Bruguiera sexangula.</title>
        <authorList>
            <person name="Long M."/>
        </authorList>
    </citation>
    <scope>NUCLEOTIDE SEQUENCE</scope>
    <source>
        <strain evidence="7">H15</strain>
    </source>
</reference>
<dbReference type="Gene3D" id="1.10.10.10">
    <property type="entry name" value="Winged helix-like DNA-binding domain superfamily/Winged helix DNA-binding domain"/>
    <property type="match status" value="1"/>
</dbReference>
<dbReference type="InterPro" id="IPR036388">
    <property type="entry name" value="WH-like_DNA-bd_sf"/>
</dbReference>
<keyword evidence="4" id="KW-0238">DNA-binding</keyword>
<dbReference type="SMART" id="SM00345">
    <property type="entry name" value="HTH_GNTR"/>
    <property type="match status" value="1"/>
</dbReference>
<proteinExistence type="inferred from homology"/>
<sequence>MSKKNAGWASLLDFTVDKSDEKPIYWQIYTIICNAILERRIESGAPLPSTRSLADQLGVSRTSVVDAFEILAAEGYVETRHGSGTYVAQLSELNLVSAERPTIGAQDTAGRKGDSGRLQRLADIGRSANENALMTVPFASGLCTLDARTRDAWRRTSSKYSGSLGDTHRGYSSPLGSLRLREQIANYLRVSRGVSCEASQILVVSGTQQAMDIVIRTLLSTESKVWVEDPAYPSSKAALTAHGVTCVPVPIDGHGMIIKAGKALAPEADCAFVTPSHQFATGAIMSVPRRLELLAWAEKTGAWIVEDDYDSEYRFAGRPITALQGLDSRGSVIYIGTFSKVLLPGLRMGYLVAPPALVDAFCGCRALLDRHPPSSQQDILADFLAEGHFLSHIRRTRAYYQEALNAIVSVLQEELKGCLEIQKPDAGMQLSIALPDGVSDVALCAKLREHGIASRALSPMFEETANRRSAVLLGYSGFSIQELRKAARTTGKVIREKLQGDRSAQGR</sequence>
<evidence type="ECO:0000256" key="4">
    <source>
        <dbReference type="ARBA" id="ARBA00023125"/>
    </source>
</evidence>
<keyword evidence="3" id="KW-0805">Transcription regulation</keyword>
<dbReference type="SUPFAM" id="SSF46785">
    <property type="entry name" value="Winged helix' DNA-binding domain"/>
    <property type="match status" value="1"/>
</dbReference>
<evidence type="ECO:0000256" key="1">
    <source>
        <dbReference type="ARBA" id="ARBA00005384"/>
    </source>
</evidence>
<dbReference type="CDD" id="cd00609">
    <property type="entry name" value="AAT_like"/>
    <property type="match status" value="1"/>
</dbReference>
<dbReference type="InterPro" id="IPR000524">
    <property type="entry name" value="Tscrpt_reg_HTH_GntR"/>
</dbReference>
<evidence type="ECO:0000256" key="3">
    <source>
        <dbReference type="ARBA" id="ARBA00023015"/>
    </source>
</evidence>
<dbReference type="GO" id="GO:0003677">
    <property type="term" value="F:DNA binding"/>
    <property type="evidence" value="ECO:0007669"/>
    <property type="project" value="UniProtKB-KW"/>
</dbReference>
<keyword evidence="2" id="KW-0663">Pyridoxal phosphate</keyword>
<protein>
    <submittedName>
        <fullName evidence="7">PLP-dependent aminotransferase family protein</fullName>
    </submittedName>
</protein>
<keyword evidence="5" id="KW-0804">Transcription</keyword>
<dbReference type="GO" id="GO:0003700">
    <property type="term" value="F:DNA-binding transcription factor activity"/>
    <property type="evidence" value="ECO:0007669"/>
    <property type="project" value="InterPro"/>
</dbReference>
<name>A0AAU8AKV3_9RHOB</name>
<dbReference type="EMBL" id="CP123385">
    <property type="protein sequence ID" value="XCC95358.1"/>
    <property type="molecule type" value="Genomic_DNA"/>
</dbReference>
<dbReference type="InterPro" id="IPR015421">
    <property type="entry name" value="PyrdxlP-dep_Trfase_major"/>
</dbReference>
<dbReference type="InterPro" id="IPR004839">
    <property type="entry name" value="Aminotransferase_I/II_large"/>
</dbReference>
<dbReference type="Pfam" id="PF00392">
    <property type="entry name" value="GntR"/>
    <property type="match status" value="1"/>
</dbReference>
<dbReference type="InterPro" id="IPR036390">
    <property type="entry name" value="WH_DNA-bd_sf"/>
</dbReference>
<dbReference type="InterPro" id="IPR051446">
    <property type="entry name" value="HTH_trans_reg/aminotransferase"/>
</dbReference>
<keyword evidence="7" id="KW-0808">Transferase</keyword>
<evidence type="ECO:0000313" key="7">
    <source>
        <dbReference type="EMBL" id="XCC95358.1"/>
    </source>
</evidence>
<evidence type="ECO:0000259" key="6">
    <source>
        <dbReference type="PROSITE" id="PS50949"/>
    </source>
</evidence>
<evidence type="ECO:0000256" key="2">
    <source>
        <dbReference type="ARBA" id="ARBA00022898"/>
    </source>
</evidence>
<dbReference type="PROSITE" id="PS50949">
    <property type="entry name" value="HTH_GNTR"/>
    <property type="match status" value="1"/>
</dbReference>
<evidence type="ECO:0000256" key="5">
    <source>
        <dbReference type="ARBA" id="ARBA00023163"/>
    </source>
</evidence>
<dbReference type="PRINTS" id="PR00035">
    <property type="entry name" value="HTHGNTR"/>
</dbReference>
<dbReference type="AlphaFoldDB" id="A0AAU8AKV3"/>
<dbReference type="SUPFAM" id="SSF53383">
    <property type="entry name" value="PLP-dependent transferases"/>
    <property type="match status" value="1"/>
</dbReference>
<accession>A0AAU8AKV3</accession>
<gene>
    <name evidence="7" type="ORF">PVT71_19920</name>
</gene>
<dbReference type="GO" id="GO:0008483">
    <property type="term" value="F:transaminase activity"/>
    <property type="evidence" value="ECO:0007669"/>
    <property type="project" value="UniProtKB-KW"/>
</dbReference>
<dbReference type="Gene3D" id="3.40.640.10">
    <property type="entry name" value="Type I PLP-dependent aspartate aminotransferase-like (Major domain)"/>
    <property type="match status" value="1"/>
</dbReference>
<dbReference type="PANTHER" id="PTHR46577:SF1">
    <property type="entry name" value="HTH-TYPE TRANSCRIPTIONAL REGULATORY PROTEIN GABR"/>
    <property type="match status" value="1"/>
</dbReference>
<dbReference type="GO" id="GO:0030170">
    <property type="term" value="F:pyridoxal phosphate binding"/>
    <property type="evidence" value="ECO:0007669"/>
    <property type="project" value="InterPro"/>
</dbReference>
<feature type="domain" description="HTH gntR-type" evidence="6">
    <location>
        <begin position="22"/>
        <end position="90"/>
    </location>
</feature>